<comment type="subcellular location">
    <subcellularLocation>
        <location evidence="1">Cytoplasm</location>
    </subcellularLocation>
</comment>
<keyword evidence="6" id="KW-0808">Transferase</keyword>
<keyword evidence="4" id="KW-0963">Cytoplasm</keyword>
<comment type="similarity">
    <text evidence="2">Belongs to the methyltransferase superfamily. L-isoaspartyl/D-aspartyl protein methyltransferase family.</text>
</comment>
<feature type="non-terminal residue" evidence="8">
    <location>
        <position position="1"/>
    </location>
</feature>
<dbReference type="GO" id="GO:0004719">
    <property type="term" value="F:protein-L-isoaspartate (D-aspartate) O-methyltransferase activity"/>
    <property type="evidence" value="ECO:0007669"/>
    <property type="project" value="UniProtKB-EC"/>
</dbReference>
<evidence type="ECO:0000313" key="8">
    <source>
        <dbReference type="EMBL" id="SVC40129.1"/>
    </source>
</evidence>
<dbReference type="CDD" id="cd02440">
    <property type="entry name" value="AdoMet_MTases"/>
    <property type="match status" value="1"/>
</dbReference>
<sequence length="245" mass="28552">WTEYVRLKGRVIVFKNEKTFWDRDSEFVMKKILSDINNFFFKSNINNLISDLKQKNFTNKTVLKYLEKIPREIFVEKKFVDICYNNIPLPIDCNQTTSQPLVIANMIDYLDVKKTDLVLEIGTGTGYQTALLSYLCKHVFTIEIFEKLINQAKINHAKLNLKNISYLLGDGSNGWNKPILFDSIIISAASKKVPLKLLKTLKTKGKIIFPKEYFPRQQKLLLLKKLNERNYSTQELFDVSFVPLL</sequence>
<dbReference type="Pfam" id="PF01135">
    <property type="entry name" value="PCMT"/>
    <property type="match status" value="1"/>
</dbReference>
<evidence type="ECO:0000256" key="7">
    <source>
        <dbReference type="ARBA" id="ARBA00022691"/>
    </source>
</evidence>
<evidence type="ECO:0000256" key="6">
    <source>
        <dbReference type="ARBA" id="ARBA00022679"/>
    </source>
</evidence>
<name>A0A382LTS9_9ZZZZ</name>
<evidence type="ECO:0000256" key="2">
    <source>
        <dbReference type="ARBA" id="ARBA00005369"/>
    </source>
</evidence>
<evidence type="ECO:0000256" key="4">
    <source>
        <dbReference type="ARBA" id="ARBA00022490"/>
    </source>
</evidence>
<dbReference type="EC" id="2.1.1.77" evidence="3"/>
<dbReference type="NCBIfam" id="TIGR00080">
    <property type="entry name" value="pimt"/>
    <property type="match status" value="1"/>
</dbReference>
<dbReference type="SUPFAM" id="SSF53335">
    <property type="entry name" value="S-adenosyl-L-methionine-dependent methyltransferases"/>
    <property type="match status" value="1"/>
</dbReference>
<evidence type="ECO:0000256" key="3">
    <source>
        <dbReference type="ARBA" id="ARBA00011890"/>
    </source>
</evidence>
<keyword evidence="5" id="KW-0489">Methyltransferase</keyword>
<dbReference type="EMBL" id="UINC01089220">
    <property type="protein sequence ID" value="SVC40129.1"/>
    <property type="molecule type" value="Genomic_DNA"/>
</dbReference>
<organism evidence="8">
    <name type="scientific">marine metagenome</name>
    <dbReference type="NCBI Taxonomy" id="408172"/>
    <lineage>
        <taxon>unclassified sequences</taxon>
        <taxon>metagenomes</taxon>
        <taxon>ecological metagenomes</taxon>
    </lineage>
</organism>
<reference evidence="8" key="1">
    <citation type="submission" date="2018-05" db="EMBL/GenBank/DDBJ databases">
        <authorList>
            <person name="Lanie J.A."/>
            <person name="Ng W.-L."/>
            <person name="Kazmierczak K.M."/>
            <person name="Andrzejewski T.M."/>
            <person name="Davidsen T.M."/>
            <person name="Wayne K.J."/>
            <person name="Tettelin H."/>
            <person name="Glass J.I."/>
            <person name="Rusch D."/>
            <person name="Podicherti R."/>
            <person name="Tsui H.-C.T."/>
            <person name="Winkler M.E."/>
        </authorList>
    </citation>
    <scope>NUCLEOTIDE SEQUENCE</scope>
</reference>
<protein>
    <recommendedName>
        <fullName evidence="3">protein-L-isoaspartate(D-aspartate) O-methyltransferase</fullName>
        <ecNumber evidence="3">2.1.1.77</ecNumber>
    </recommendedName>
</protein>
<dbReference type="GO" id="GO:0005737">
    <property type="term" value="C:cytoplasm"/>
    <property type="evidence" value="ECO:0007669"/>
    <property type="project" value="UniProtKB-SubCell"/>
</dbReference>
<keyword evidence="7" id="KW-0949">S-adenosyl-L-methionine</keyword>
<dbReference type="NCBIfam" id="NF001453">
    <property type="entry name" value="PRK00312.1"/>
    <property type="match status" value="1"/>
</dbReference>
<gene>
    <name evidence="8" type="ORF">METZ01_LOCUS292983</name>
</gene>
<dbReference type="GO" id="GO:0032259">
    <property type="term" value="P:methylation"/>
    <property type="evidence" value="ECO:0007669"/>
    <property type="project" value="UniProtKB-KW"/>
</dbReference>
<proteinExistence type="inferred from homology"/>
<dbReference type="InterPro" id="IPR029063">
    <property type="entry name" value="SAM-dependent_MTases_sf"/>
</dbReference>
<dbReference type="PANTHER" id="PTHR11579">
    <property type="entry name" value="PROTEIN-L-ISOASPARTATE O-METHYLTRANSFERASE"/>
    <property type="match status" value="1"/>
</dbReference>
<dbReference type="PANTHER" id="PTHR11579:SF0">
    <property type="entry name" value="PROTEIN-L-ISOASPARTATE(D-ASPARTATE) O-METHYLTRANSFERASE"/>
    <property type="match status" value="1"/>
</dbReference>
<dbReference type="Gene3D" id="3.40.50.150">
    <property type="entry name" value="Vaccinia Virus protein VP39"/>
    <property type="match status" value="1"/>
</dbReference>
<accession>A0A382LTS9</accession>
<evidence type="ECO:0000256" key="1">
    <source>
        <dbReference type="ARBA" id="ARBA00004496"/>
    </source>
</evidence>
<evidence type="ECO:0000256" key="5">
    <source>
        <dbReference type="ARBA" id="ARBA00022603"/>
    </source>
</evidence>
<dbReference type="AlphaFoldDB" id="A0A382LTS9"/>
<dbReference type="InterPro" id="IPR000682">
    <property type="entry name" value="PCMT"/>
</dbReference>